<evidence type="ECO:0000256" key="3">
    <source>
        <dbReference type="ARBA" id="ARBA00023002"/>
    </source>
</evidence>
<dbReference type="PROSITE" id="PS51353">
    <property type="entry name" value="ARSC"/>
    <property type="match status" value="1"/>
</dbReference>
<evidence type="ECO:0000256" key="4">
    <source>
        <dbReference type="ARBA" id="ARBA00038969"/>
    </source>
</evidence>
<dbReference type="AlphaFoldDB" id="A0A419A1J2"/>
<dbReference type="InterPro" id="IPR006660">
    <property type="entry name" value="Arsenate_reductase-like"/>
</dbReference>
<proteinExistence type="inferred from homology"/>
<comment type="caution">
    <text evidence="7">The sequence shown here is derived from an EMBL/GenBank/DDBJ whole genome shotgun (WGS) entry which is preliminary data.</text>
</comment>
<evidence type="ECO:0000256" key="6">
    <source>
        <dbReference type="PROSITE-ProRule" id="PRU01282"/>
    </source>
</evidence>
<dbReference type="PANTHER" id="PTHR30041:SF5">
    <property type="entry name" value="ARSENATE REDUCTASE-RELATED"/>
    <property type="match status" value="1"/>
</dbReference>
<evidence type="ECO:0000256" key="5">
    <source>
        <dbReference type="ARBA" id="ARBA00039879"/>
    </source>
</evidence>
<dbReference type="GO" id="GO:0046685">
    <property type="term" value="P:response to arsenic-containing substance"/>
    <property type="evidence" value="ECO:0007669"/>
    <property type="project" value="UniProtKB-KW"/>
</dbReference>
<keyword evidence="2" id="KW-0059">Arsenical resistance</keyword>
<dbReference type="CDD" id="cd03034">
    <property type="entry name" value="ArsC_ArsC"/>
    <property type="match status" value="1"/>
</dbReference>
<dbReference type="EC" id="1.20.4.1" evidence="4"/>
<dbReference type="Gene3D" id="3.40.30.10">
    <property type="entry name" value="Glutaredoxin"/>
    <property type="match status" value="1"/>
</dbReference>
<dbReference type="SUPFAM" id="SSF52833">
    <property type="entry name" value="Thioredoxin-like"/>
    <property type="match status" value="1"/>
</dbReference>
<dbReference type="OrthoDB" id="9790554at2"/>
<dbReference type="GO" id="GO:0008794">
    <property type="term" value="F:arsenate reductase (glutaredoxin) activity"/>
    <property type="evidence" value="ECO:0007669"/>
    <property type="project" value="UniProtKB-EC"/>
</dbReference>
<reference evidence="7 8" key="1">
    <citation type="submission" date="2018-09" db="EMBL/GenBank/DDBJ databases">
        <title>Paracoccus onubensis nov. sp. a moderate halophilic bacterium isolated from Gruta de las Maravillas (Aracena, Spain).</title>
        <authorList>
            <person name="Jurado V."/>
            <person name="Gutierrez-Patricio S."/>
            <person name="Gonzalez-Pimentel J.L."/>
            <person name="Laiz L."/>
            <person name="Saiz-Jimenez C."/>
        </authorList>
    </citation>
    <scope>NUCLEOTIDE SEQUENCE [LARGE SCALE GENOMIC DNA]</scope>
    <source>
        <strain evidence="7 8">DSM 19484</strain>
    </source>
</reference>
<dbReference type="Proteomes" id="UP000285530">
    <property type="component" value="Unassembled WGS sequence"/>
</dbReference>
<dbReference type="Pfam" id="PF03960">
    <property type="entry name" value="ArsC"/>
    <property type="match status" value="1"/>
</dbReference>
<protein>
    <recommendedName>
        <fullName evidence="5">Arsenate reductase</fullName>
        <ecNumber evidence="4">1.20.4.1</ecNumber>
    </recommendedName>
</protein>
<evidence type="ECO:0000256" key="1">
    <source>
        <dbReference type="ARBA" id="ARBA00007198"/>
    </source>
</evidence>
<keyword evidence="8" id="KW-1185">Reference proteome</keyword>
<keyword evidence="3" id="KW-0560">Oxidoreductase</keyword>
<accession>A0A419A1J2</accession>
<organism evidence="7 8">
    <name type="scientific">Paracoccus aestuarii</name>
    <dbReference type="NCBI Taxonomy" id="453842"/>
    <lineage>
        <taxon>Bacteria</taxon>
        <taxon>Pseudomonadati</taxon>
        <taxon>Pseudomonadota</taxon>
        <taxon>Alphaproteobacteria</taxon>
        <taxon>Rhodobacterales</taxon>
        <taxon>Paracoccaceae</taxon>
        <taxon>Paracoccus</taxon>
    </lineage>
</organism>
<dbReference type="RefSeq" id="WP_119885031.1">
    <property type="nucleotide sequence ID" value="NZ_CP067169.1"/>
</dbReference>
<evidence type="ECO:0000256" key="2">
    <source>
        <dbReference type="ARBA" id="ARBA00022849"/>
    </source>
</evidence>
<name>A0A419A1J2_9RHOB</name>
<evidence type="ECO:0000313" key="8">
    <source>
        <dbReference type="Proteomes" id="UP000285530"/>
    </source>
</evidence>
<evidence type="ECO:0000313" key="7">
    <source>
        <dbReference type="EMBL" id="RJL06880.1"/>
    </source>
</evidence>
<dbReference type="InterPro" id="IPR036249">
    <property type="entry name" value="Thioredoxin-like_sf"/>
</dbReference>
<dbReference type="EMBL" id="QZEV01000005">
    <property type="protein sequence ID" value="RJL06880.1"/>
    <property type="molecule type" value="Genomic_DNA"/>
</dbReference>
<dbReference type="InterPro" id="IPR006659">
    <property type="entry name" value="Arsenate_reductase"/>
</dbReference>
<comment type="similarity">
    <text evidence="1 6">Belongs to the ArsC family.</text>
</comment>
<dbReference type="PANTHER" id="PTHR30041">
    <property type="entry name" value="ARSENATE REDUCTASE"/>
    <property type="match status" value="1"/>
</dbReference>
<sequence length="115" mass="12684">MADWVIWHKPSCSTSRWVLAALRDAGVDPVIRDYVADPPDAATIRAALAQAGIGARDLLRRKEPLARDLDLRQQEDPDRIIAAMAAHPILIERPLVLHPGGGLLCRPKERVAEIL</sequence>
<gene>
    <name evidence="7" type="ORF">D3P06_02490</name>
</gene>